<dbReference type="RefSeq" id="WP_111249579.1">
    <property type="nucleotide sequence ID" value="NZ_QKWH01000001.1"/>
</dbReference>
<keyword evidence="2" id="KW-1185">Reference proteome</keyword>
<organism evidence="1 2">
    <name type="scientific">Xylanimonas oleitrophica</name>
    <dbReference type="NCBI Taxonomy" id="2607479"/>
    <lineage>
        <taxon>Bacteria</taxon>
        <taxon>Bacillati</taxon>
        <taxon>Actinomycetota</taxon>
        <taxon>Actinomycetes</taxon>
        <taxon>Micrococcales</taxon>
        <taxon>Promicromonosporaceae</taxon>
        <taxon>Xylanimonas</taxon>
    </lineage>
</organism>
<name>A0A2W5X444_9MICO</name>
<dbReference type="AlphaFoldDB" id="A0A2W5X444"/>
<evidence type="ECO:0000313" key="1">
    <source>
        <dbReference type="EMBL" id="PZR55215.1"/>
    </source>
</evidence>
<proteinExistence type="predicted"/>
<comment type="caution">
    <text evidence="1">The sequence shown here is derived from an EMBL/GenBank/DDBJ whole genome shotgun (WGS) entry which is preliminary data.</text>
</comment>
<accession>A0A2W5X444</accession>
<dbReference type="EMBL" id="QKWH01000001">
    <property type="protein sequence ID" value="PZR55215.1"/>
    <property type="molecule type" value="Genomic_DNA"/>
</dbReference>
<gene>
    <name evidence="1" type="ORF">DNL40_02270</name>
</gene>
<protein>
    <submittedName>
        <fullName evidence="1">Uncharacterized protein</fullName>
    </submittedName>
</protein>
<dbReference type="Proteomes" id="UP000248783">
    <property type="component" value="Unassembled WGS sequence"/>
</dbReference>
<reference evidence="1 2" key="1">
    <citation type="submission" date="2018-06" db="EMBL/GenBank/DDBJ databases">
        <title>Whole genome sequencing of a novel hydrocarbon degrading bacterial strain, PW21 isolated from oil contaminated produced water sample.</title>
        <authorList>
            <person name="Nagkirti P."/>
            <person name="Shaikh A."/>
            <person name="Gowdaman V."/>
            <person name="Engineer A.E."/>
            <person name="Dagar S."/>
            <person name="Dhakephalkar P.K."/>
        </authorList>
    </citation>
    <scope>NUCLEOTIDE SEQUENCE [LARGE SCALE GENOMIC DNA]</scope>
    <source>
        <strain evidence="1 2">PW21</strain>
    </source>
</reference>
<evidence type="ECO:0000313" key="2">
    <source>
        <dbReference type="Proteomes" id="UP000248783"/>
    </source>
</evidence>
<sequence>MVTDARGHELMPETQPPTRAAINGLVAGIRDIMTFATLAAADAWATANPTVVKPGDQVWITAENAVYVRSGDAWRRLWAADAVRSLAIHLQQTNPINVGGGTDTFPVCDAAQDADGLSLASGAVVLPVRGWYMVSMDYLWNGAAASPVIGVSFNGGGFSAGRMYAFQGSSSGSWRQTASWLIPVPANTSVRPVVRQSGTPVPAQVAAFRVALISTL</sequence>